<gene>
    <name evidence="2" type="ORF">DPMN_014772</name>
</gene>
<protein>
    <submittedName>
        <fullName evidence="2">Uncharacterized protein</fullName>
    </submittedName>
</protein>
<reference evidence="2" key="2">
    <citation type="submission" date="2020-11" db="EMBL/GenBank/DDBJ databases">
        <authorList>
            <person name="McCartney M.A."/>
            <person name="Auch B."/>
            <person name="Kono T."/>
            <person name="Mallez S."/>
            <person name="Becker A."/>
            <person name="Gohl D.M."/>
            <person name="Silverstein K.A.T."/>
            <person name="Koren S."/>
            <person name="Bechman K.B."/>
            <person name="Herman A."/>
            <person name="Abrahante J.E."/>
            <person name="Garbe J."/>
        </authorList>
    </citation>
    <scope>NUCLEOTIDE SEQUENCE</scope>
    <source>
        <strain evidence="2">Duluth1</strain>
        <tissue evidence="2">Whole animal</tissue>
    </source>
</reference>
<reference evidence="2" key="1">
    <citation type="journal article" date="2019" name="bioRxiv">
        <title>The Genome of the Zebra Mussel, Dreissena polymorpha: A Resource for Invasive Species Research.</title>
        <authorList>
            <person name="McCartney M.A."/>
            <person name="Auch B."/>
            <person name="Kono T."/>
            <person name="Mallez S."/>
            <person name="Zhang Y."/>
            <person name="Obille A."/>
            <person name="Becker A."/>
            <person name="Abrahante J.E."/>
            <person name="Garbe J."/>
            <person name="Badalamenti J.P."/>
            <person name="Herman A."/>
            <person name="Mangelson H."/>
            <person name="Liachko I."/>
            <person name="Sullivan S."/>
            <person name="Sone E.D."/>
            <person name="Koren S."/>
            <person name="Silverstein K.A.T."/>
            <person name="Beckman K.B."/>
            <person name="Gohl D.M."/>
        </authorList>
    </citation>
    <scope>NUCLEOTIDE SEQUENCE</scope>
    <source>
        <strain evidence="2">Duluth1</strain>
        <tissue evidence="2">Whole animal</tissue>
    </source>
</reference>
<organism evidence="2 3">
    <name type="scientific">Dreissena polymorpha</name>
    <name type="common">Zebra mussel</name>
    <name type="synonym">Mytilus polymorpha</name>
    <dbReference type="NCBI Taxonomy" id="45954"/>
    <lineage>
        <taxon>Eukaryota</taxon>
        <taxon>Metazoa</taxon>
        <taxon>Spiralia</taxon>
        <taxon>Lophotrochozoa</taxon>
        <taxon>Mollusca</taxon>
        <taxon>Bivalvia</taxon>
        <taxon>Autobranchia</taxon>
        <taxon>Heteroconchia</taxon>
        <taxon>Euheterodonta</taxon>
        <taxon>Imparidentia</taxon>
        <taxon>Neoheterodontei</taxon>
        <taxon>Myida</taxon>
        <taxon>Dreissenoidea</taxon>
        <taxon>Dreissenidae</taxon>
        <taxon>Dreissena</taxon>
    </lineage>
</organism>
<comment type="caution">
    <text evidence="2">The sequence shown here is derived from an EMBL/GenBank/DDBJ whole genome shotgun (WGS) entry which is preliminary data.</text>
</comment>
<dbReference type="Proteomes" id="UP000828390">
    <property type="component" value="Unassembled WGS sequence"/>
</dbReference>
<keyword evidence="3" id="KW-1185">Reference proteome</keyword>
<dbReference type="EMBL" id="JAIWYP010000001">
    <property type="protein sequence ID" value="KAH3890687.1"/>
    <property type="molecule type" value="Genomic_DNA"/>
</dbReference>
<dbReference type="AlphaFoldDB" id="A0A9D4S5J8"/>
<evidence type="ECO:0000313" key="3">
    <source>
        <dbReference type="Proteomes" id="UP000828390"/>
    </source>
</evidence>
<evidence type="ECO:0000313" key="2">
    <source>
        <dbReference type="EMBL" id="KAH3890687.1"/>
    </source>
</evidence>
<sequence length="92" mass="10296">MKVKIRSRNSTPNNSRNTSPIKENRRKKEKKSDIEELYGNATHASSHSPTRMTRCWNAIYAETNIVLSVWAKQKTSTTVCLATTPTGSAKSV</sequence>
<feature type="compositionally biased region" description="Low complexity" evidence="1">
    <location>
        <begin position="8"/>
        <end position="20"/>
    </location>
</feature>
<evidence type="ECO:0000256" key="1">
    <source>
        <dbReference type="SAM" id="MobiDB-lite"/>
    </source>
</evidence>
<accession>A0A9D4S5J8</accession>
<name>A0A9D4S5J8_DREPO</name>
<proteinExistence type="predicted"/>
<feature type="region of interest" description="Disordered" evidence="1">
    <location>
        <begin position="1"/>
        <end position="33"/>
    </location>
</feature>